<name>C4GAR4_9FIRM</name>
<proteinExistence type="predicted"/>
<dbReference type="EMBL" id="ACIP02000002">
    <property type="protein sequence ID" value="EEP28207.1"/>
    <property type="molecule type" value="Genomic_DNA"/>
</dbReference>
<reference evidence="1" key="1">
    <citation type="submission" date="2009-04" db="EMBL/GenBank/DDBJ databases">
        <authorList>
            <person name="Weinstock G."/>
            <person name="Sodergren E."/>
            <person name="Clifton S."/>
            <person name="Fulton L."/>
            <person name="Fulton B."/>
            <person name="Courtney L."/>
            <person name="Fronick C."/>
            <person name="Harrison M."/>
            <person name="Strong C."/>
            <person name="Farmer C."/>
            <person name="Delahaunty K."/>
            <person name="Markovic C."/>
            <person name="Hall O."/>
            <person name="Minx P."/>
            <person name="Tomlinson C."/>
            <person name="Mitreva M."/>
            <person name="Nelson J."/>
            <person name="Hou S."/>
            <person name="Wollam A."/>
            <person name="Pepin K.H."/>
            <person name="Johnson M."/>
            <person name="Bhonagiri V."/>
            <person name="Nash W.E."/>
            <person name="Warren W."/>
            <person name="Chinwalla A."/>
            <person name="Mardis E.R."/>
            <person name="Wilson R.K."/>
        </authorList>
    </citation>
    <scope>NUCLEOTIDE SEQUENCE [LARGE SCALE GENOMIC DNA]</scope>
    <source>
        <strain evidence="1">DSM 14600</strain>
    </source>
</reference>
<dbReference type="Proteomes" id="UP000003494">
    <property type="component" value="Unassembled WGS sequence"/>
</dbReference>
<keyword evidence="2" id="KW-1185">Reference proteome</keyword>
<dbReference type="STRING" id="626523.GCWU000342_01015"/>
<evidence type="ECO:0000313" key="1">
    <source>
        <dbReference type="EMBL" id="EEP28207.1"/>
    </source>
</evidence>
<evidence type="ECO:0008006" key="3">
    <source>
        <dbReference type="Google" id="ProtNLM"/>
    </source>
</evidence>
<dbReference type="eggNOG" id="ENOG503335R">
    <property type="taxonomic scope" value="Bacteria"/>
</dbReference>
<accession>C4GAR4</accession>
<evidence type="ECO:0000313" key="2">
    <source>
        <dbReference type="Proteomes" id="UP000003494"/>
    </source>
</evidence>
<organism evidence="1 2">
    <name type="scientific">Shuttleworthella satelles DSM 14600</name>
    <dbReference type="NCBI Taxonomy" id="626523"/>
    <lineage>
        <taxon>Bacteria</taxon>
        <taxon>Bacillati</taxon>
        <taxon>Bacillota</taxon>
        <taxon>Clostridia</taxon>
        <taxon>Lachnospirales</taxon>
        <taxon>Lachnospiraceae</taxon>
        <taxon>Shuttleworthella</taxon>
    </lineage>
</organism>
<gene>
    <name evidence="1" type="ORF">GCWU000342_01015</name>
</gene>
<dbReference type="HOGENOM" id="CLU_798927_0_0_9"/>
<sequence length="350" mass="39008">MIDWKDPRVEHAWEFLQVDPHDLNSIRGELTGVVLEDCSLSFGHETETRASAKIKVVESDYIEDSWIRIVDTIPGTDYKSEIGTFVVSGITGDSVSAGLHSIEYELQSVLWTLKEDFCGNHWTIGKGAYALTALESVAKVCEKTFRAKAGALNYRYGSSKAYDLGESYLSIMKDICTVSRNYLSVDGHGRITAEPYIAPASRGVRWELDATSERSMILDDGIERSTTLYDMESRAIVIYSGDNREIVAQADVRPSSRASLQRRGYTRAKVYSISDLQPQTQAAAQDLADSYAANNGYTISYTMTTMYFPCSCGEIVMYTDLDGIRRKCMIKNIDSISLSSLTQKLTLKEV</sequence>
<comment type="caution">
    <text evidence="1">The sequence shown here is derived from an EMBL/GenBank/DDBJ whole genome shotgun (WGS) entry which is preliminary data.</text>
</comment>
<dbReference type="AlphaFoldDB" id="C4GAR4"/>
<protein>
    <recommendedName>
        <fullName evidence="3">Phage minor structural protein, N-terminal domain protein</fullName>
    </recommendedName>
</protein>
<dbReference type="RefSeq" id="WP_006906026.1">
    <property type="nucleotide sequence ID" value="NZ_GG665866.1"/>
</dbReference>